<organism evidence="5 6">
    <name type="scientific">Beutenbergia cavernae (strain ATCC BAA-8 / DSM 12333 / CCUG 43141 / JCM 11478 / NBRC 16432 / NCIMB 13614 / HKI 0122)</name>
    <dbReference type="NCBI Taxonomy" id="471853"/>
    <lineage>
        <taxon>Bacteria</taxon>
        <taxon>Bacillati</taxon>
        <taxon>Actinomycetota</taxon>
        <taxon>Actinomycetes</taxon>
        <taxon>Micrococcales</taxon>
        <taxon>Beutenbergiaceae</taxon>
        <taxon>Beutenbergia</taxon>
    </lineage>
</organism>
<comment type="similarity">
    <text evidence="1">Belongs to the bacterial solute-binding protein 1 family.</text>
</comment>
<dbReference type="SUPFAM" id="SSF53850">
    <property type="entry name" value="Periplasmic binding protein-like II"/>
    <property type="match status" value="1"/>
</dbReference>
<dbReference type="OrthoDB" id="1650177at2"/>
<keyword evidence="6" id="KW-1185">Reference proteome</keyword>
<dbReference type="KEGG" id="bcv:Bcav_2819"/>
<evidence type="ECO:0000256" key="1">
    <source>
        <dbReference type="ARBA" id="ARBA00008520"/>
    </source>
</evidence>
<evidence type="ECO:0000256" key="2">
    <source>
        <dbReference type="ARBA" id="ARBA00022448"/>
    </source>
</evidence>
<reference evidence="5 6" key="1">
    <citation type="journal article" date="2009" name="Stand. Genomic Sci.">
        <title>Complete genome sequence of Beutenbergia cavernae type strain (HKI 0122).</title>
        <authorList>
            <person name="Land M."/>
            <person name="Pukall R."/>
            <person name="Abt B."/>
            <person name="Goker M."/>
            <person name="Rohde M."/>
            <person name="Glavina Del Rio T."/>
            <person name="Tice H."/>
            <person name="Copeland A."/>
            <person name="Cheng J.F."/>
            <person name="Lucas S."/>
            <person name="Chen F."/>
            <person name="Nolan M."/>
            <person name="Bruce D."/>
            <person name="Goodwin L."/>
            <person name="Pitluck S."/>
            <person name="Ivanova N."/>
            <person name="Mavromatis K."/>
            <person name="Ovchinnikova G."/>
            <person name="Pati A."/>
            <person name="Chen A."/>
            <person name="Palaniappan K."/>
            <person name="Hauser L."/>
            <person name="Chang Y.J."/>
            <person name="Jefferies C.C."/>
            <person name="Saunders E."/>
            <person name="Brettin T."/>
            <person name="Detter J.C."/>
            <person name="Han C."/>
            <person name="Chain P."/>
            <person name="Bristow J."/>
            <person name="Eisen J.A."/>
            <person name="Markowitz V."/>
            <person name="Hugenholtz P."/>
            <person name="Kyrpides N.C."/>
            <person name="Klenk H.P."/>
            <person name="Lapidus A."/>
        </authorList>
    </citation>
    <scope>NUCLEOTIDE SEQUENCE [LARGE SCALE GENOMIC DNA]</scope>
    <source>
        <strain evidence="6">ATCC BAA-8 / DSM 12333 / NBRC 16432</strain>
    </source>
</reference>
<evidence type="ECO:0000256" key="4">
    <source>
        <dbReference type="SAM" id="SignalP"/>
    </source>
</evidence>
<accession>C5BYG4</accession>
<dbReference type="Proteomes" id="UP000007962">
    <property type="component" value="Chromosome"/>
</dbReference>
<dbReference type="PANTHER" id="PTHR30061">
    <property type="entry name" value="MALTOSE-BINDING PERIPLASMIC PROTEIN"/>
    <property type="match status" value="1"/>
</dbReference>
<dbReference type="GO" id="GO:0055052">
    <property type="term" value="C:ATP-binding cassette (ABC) transporter complex, substrate-binding subunit-containing"/>
    <property type="evidence" value="ECO:0007669"/>
    <property type="project" value="TreeGrafter"/>
</dbReference>
<dbReference type="EMBL" id="CP001618">
    <property type="protein sequence ID" value="ACQ81064.1"/>
    <property type="molecule type" value="Genomic_DNA"/>
</dbReference>
<dbReference type="InterPro" id="IPR006059">
    <property type="entry name" value="SBP"/>
</dbReference>
<evidence type="ECO:0000313" key="6">
    <source>
        <dbReference type="Proteomes" id="UP000007962"/>
    </source>
</evidence>
<dbReference type="GO" id="GO:1901982">
    <property type="term" value="F:maltose binding"/>
    <property type="evidence" value="ECO:0007669"/>
    <property type="project" value="TreeGrafter"/>
</dbReference>
<keyword evidence="3 4" id="KW-0732">Signal</keyword>
<name>C5BYG4_BEUC1</name>
<sequence length="461" mass="50101">MTRTGTHARTRVRAVVAATAALTAAGAVLAGCAPPNDVGRDGRTIVRYWMWDSSQMPGYQQCADDFEAANDDIEIRIEQYGWDDYWTQLTASFVAENAPDVFVDHTAHFGKFVVLDQILDISDRVEADGVDLDQYQDGLTSLWTGPDGESLYGLPKDWDTEALFYNTAMIEEAGYSAEDLWELEWNPTDGGSFEELVAALTVDANGVRGNQEGFDADNVATYGLGFNGSGGAFGQTQWSPFALGNDWQYADQNPWGTEFYYGDDEFTETISWWRSLIEKGYMPPLAQATSGVNQMETLGAGGYAMIVEGAWNARAVSELAGIEAQVAPTPIGPSGQRASVFNGLSDAIWSGTPNPDEAWRWVSYLGSPDCQDVMADSGRIFPAIRTSTDTAIEVFEGLGIDAEAFAVHVDDGTTVPTQISDRFAQIDTIMLPALDSVMAFDAEPDTLVGANDRVNALFDDD</sequence>
<evidence type="ECO:0000256" key="3">
    <source>
        <dbReference type="ARBA" id="ARBA00022729"/>
    </source>
</evidence>
<dbReference type="GO" id="GO:0015768">
    <property type="term" value="P:maltose transport"/>
    <property type="evidence" value="ECO:0007669"/>
    <property type="project" value="TreeGrafter"/>
</dbReference>
<dbReference type="PROSITE" id="PS51257">
    <property type="entry name" value="PROKAR_LIPOPROTEIN"/>
    <property type="match status" value="1"/>
</dbReference>
<dbReference type="AlphaFoldDB" id="C5BYG4"/>
<feature type="chain" id="PRO_5002949214" evidence="4">
    <location>
        <begin position="31"/>
        <end position="461"/>
    </location>
</feature>
<dbReference type="Gene3D" id="3.40.190.10">
    <property type="entry name" value="Periplasmic binding protein-like II"/>
    <property type="match status" value="1"/>
</dbReference>
<feature type="signal peptide" evidence="4">
    <location>
        <begin position="1"/>
        <end position="30"/>
    </location>
</feature>
<dbReference type="STRING" id="471853.Bcav_2819"/>
<dbReference type="eggNOG" id="COG1653">
    <property type="taxonomic scope" value="Bacteria"/>
</dbReference>
<evidence type="ECO:0000313" key="5">
    <source>
        <dbReference type="EMBL" id="ACQ81064.1"/>
    </source>
</evidence>
<dbReference type="GO" id="GO:0042956">
    <property type="term" value="P:maltodextrin transmembrane transport"/>
    <property type="evidence" value="ECO:0007669"/>
    <property type="project" value="TreeGrafter"/>
</dbReference>
<dbReference type="PANTHER" id="PTHR30061:SF50">
    <property type="entry name" value="MALTOSE_MALTODEXTRIN-BINDING PERIPLASMIC PROTEIN"/>
    <property type="match status" value="1"/>
</dbReference>
<proteinExistence type="inferred from homology"/>
<dbReference type="Pfam" id="PF13416">
    <property type="entry name" value="SBP_bac_8"/>
    <property type="match status" value="1"/>
</dbReference>
<dbReference type="HOGENOM" id="CLU_031285_10_5_11"/>
<gene>
    <name evidence="5" type="ordered locus">Bcav_2819</name>
</gene>
<protein>
    <submittedName>
        <fullName evidence="5">Extracellular solute-binding protein family 1</fullName>
    </submittedName>
</protein>
<dbReference type="RefSeq" id="WP_015883304.1">
    <property type="nucleotide sequence ID" value="NC_012669.1"/>
</dbReference>
<dbReference type="CDD" id="cd13585">
    <property type="entry name" value="PBP2_TMBP_like"/>
    <property type="match status" value="1"/>
</dbReference>
<keyword evidence="2" id="KW-0813">Transport</keyword>